<keyword evidence="1" id="KW-0472">Membrane</keyword>
<evidence type="ECO:0000313" key="3">
    <source>
        <dbReference type="Proteomes" id="UP001145087"/>
    </source>
</evidence>
<organism evidence="2 3">
    <name type="scientific">Draconibacterium aestuarii</name>
    <dbReference type="NCBI Taxonomy" id="2998507"/>
    <lineage>
        <taxon>Bacteria</taxon>
        <taxon>Pseudomonadati</taxon>
        <taxon>Bacteroidota</taxon>
        <taxon>Bacteroidia</taxon>
        <taxon>Marinilabiliales</taxon>
        <taxon>Prolixibacteraceae</taxon>
        <taxon>Draconibacterium</taxon>
    </lineage>
</organism>
<dbReference type="EMBL" id="JAPOHD010000008">
    <property type="protein sequence ID" value="MCY1719575.1"/>
    <property type="molecule type" value="Genomic_DNA"/>
</dbReference>
<dbReference type="Proteomes" id="UP001145087">
    <property type="component" value="Unassembled WGS sequence"/>
</dbReference>
<feature type="transmembrane region" description="Helical" evidence="1">
    <location>
        <begin position="188"/>
        <end position="212"/>
    </location>
</feature>
<feature type="transmembrane region" description="Helical" evidence="1">
    <location>
        <begin position="257"/>
        <end position="278"/>
    </location>
</feature>
<evidence type="ECO:0000256" key="1">
    <source>
        <dbReference type="SAM" id="Phobius"/>
    </source>
</evidence>
<dbReference type="AlphaFoldDB" id="A0A9X3F304"/>
<protein>
    <submittedName>
        <fullName evidence="2">Uncharacterized protein</fullName>
    </submittedName>
</protein>
<keyword evidence="1" id="KW-0812">Transmembrane</keyword>
<proteinExistence type="predicted"/>
<name>A0A9X3F304_9BACT</name>
<gene>
    <name evidence="2" type="ORF">OU798_04440</name>
</gene>
<reference evidence="2" key="1">
    <citation type="submission" date="2022-11" db="EMBL/GenBank/DDBJ databases">
        <title>Marilongibacter aestuarii gen. nov., sp. nov., isolated from tidal flat sediment.</title>
        <authorList>
            <person name="Jiayan W."/>
        </authorList>
    </citation>
    <scope>NUCLEOTIDE SEQUENCE</scope>
    <source>
        <strain evidence="2">Z1-6</strain>
    </source>
</reference>
<feature type="transmembrane region" description="Helical" evidence="1">
    <location>
        <begin position="23"/>
        <end position="46"/>
    </location>
</feature>
<dbReference type="RefSeq" id="WP_343331913.1">
    <property type="nucleotide sequence ID" value="NZ_JAPOHD010000008.1"/>
</dbReference>
<keyword evidence="1" id="KW-1133">Transmembrane helix</keyword>
<sequence>MWDALSKVVNVFFDNNYSKGSRVILFIVIVMIALLFNNLFGFTFYYELRQKTALVKEFENLKEQRPDNKVLIDFIDEAEQKVIERKNIINGFVELFSREDFKPDIGIQRPEFPPGKDITHKLLIDTVPREKIIDSIADSAISSVEPGYSYEFQLGVDWDSIWKNSPPGESIVNLQYSTNAAKRYRSRLWHTISSGALIVVLALFVFILMLFVPFYSKKENRLSVFIGILMVFPFLAMWLWLFQWLLGLIPVINNMPWINYLINIGVNILIVIALTLYFQRKEKKKEQEKQEA</sequence>
<keyword evidence="3" id="KW-1185">Reference proteome</keyword>
<evidence type="ECO:0000313" key="2">
    <source>
        <dbReference type="EMBL" id="MCY1719575.1"/>
    </source>
</evidence>
<comment type="caution">
    <text evidence="2">The sequence shown here is derived from an EMBL/GenBank/DDBJ whole genome shotgun (WGS) entry which is preliminary data.</text>
</comment>
<accession>A0A9X3F304</accession>
<feature type="transmembrane region" description="Helical" evidence="1">
    <location>
        <begin position="224"/>
        <end position="245"/>
    </location>
</feature>